<feature type="non-terminal residue" evidence="1">
    <location>
        <position position="1"/>
    </location>
</feature>
<name>A0A317Z4U1_STAPS</name>
<organism evidence="1 2">
    <name type="scientific">Staphylococcus pseudintermedius</name>
    <dbReference type="NCBI Taxonomy" id="283734"/>
    <lineage>
        <taxon>Bacteria</taxon>
        <taxon>Bacillati</taxon>
        <taxon>Bacillota</taxon>
        <taxon>Bacilli</taxon>
        <taxon>Bacillales</taxon>
        <taxon>Staphylococcaceae</taxon>
        <taxon>Staphylococcus</taxon>
        <taxon>Staphylococcus intermedius group</taxon>
    </lineage>
</organism>
<reference evidence="1 2" key="1">
    <citation type="journal article" date="2018" name="Vet. Microbiol.">
        <title>Clonal diversity and geographic distribution of methicillin-resistant Staphylococcus pseudintermedius from Australian animals: Discovery of novel sequence types.</title>
        <authorList>
            <person name="Worthing K.A."/>
            <person name="Abraham S."/>
            <person name="Coombs G.W."/>
            <person name="Pang S."/>
            <person name="Saputra S."/>
            <person name="Jordan D."/>
            <person name="Trott D.J."/>
            <person name="Norris J.M."/>
        </authorList>
    </citation>
    <scope>NUCLEOTIDE SEQUENCE [LARGE SCALE GENOMIC DNA]</scope>
    <source>
        <strain evidence="1 2">ST71 3</strain>
    </source>
</reference>
<gene>
    <name evidence="1" type="ORF">DD924_15015</name>
</gene>
<dbReference type="Proteomes" id="UP000246351">
    <property type="component" value="Unassembled WGS sequence"/>
</dbReference>
<evidence type="ECO:0000313" key="2">
    <source>
        <dbReference type="Proteomes" id="UP000246351"/>
    </source>
</evidence>
<sequence length="30" mass="3551">RIVGKAFVRYWPLERAKLQFNPGTFEKVEA</sequence>
<comment type="caution">
    <text evidence="1">The sequence shown here is derived from an EMBL/GenBank/DDBJ whole genome shotgun (WGS) entry which is preliminary data.</text>
</comment>
<dbReference type="AlphaFoldDB" id="A0A317Z4U1"/>
<protein>
    <submittedName>
        <fullName evidence="1">Signal peptidase I</fullName>
    </submittedName>
</protein>
<dbReference type="EMBL" id="QEIV01001605">
    <property type="protein sequence ID" value="PWZ95737.1"/>
    <property type="molecule type" value="Genomic_DNA"/>
</dbReference>
<proteinExistence type="predicted"/>
<accession>A0A317Z4U1</accession>
<evidence type="ECO:0000313" key="1">
    <source>
        <dbReference type="EMBL" id="PWZ95737.1"/>
    </source>
</evidence>